<keyword evidence="2" id="KW-1185">Reference proteome</keyword>
<protein>
    <submittedName>
        <fullName evidence="1">Uncharacterized protein</fullName>
    </submittedName>
</protein>
<proteinExistence type="predicted"/>
<dbReference type="Proteomes" id="UP000436088">
    <property type="component" value="Unassembled WGS sequence"/>
</dbReference>
<organism evidence="1 2">
    <name type="scientific">Hibiscus syriacus</name>
    <name type="common">Rose of Sharon</name>
    <dbReference type="NCBI Taxonomy" id="106335"/>
    <lineage>
        <taxon>Eukaryota</taxon>
        <taxon>Viridiplantae</taxon>
        <taxon>Streptophyta</taxon>
        <taxon>Embryophyta</taxon>
        <taxon>Tracheophyta</taxon>
        <taxon>Spermatophyta</taxon>
        <taxon>Magnoliopsida</taxon>
        <taxon>eudicotyledons</taxon>
        <taxon>Gunneridae</taxon>
        <taxon>Pentapetalae</taxon>
        <taxon>rosids</taxon>
        <taxon>malvids</taxon>
        <taxon>Malvales</taxon>
        <taxon>Malvaceae</taxon>
        <taxon>Malvoideae</taxon>
        <taxon>Hibiscus</taxon>
    </lineage>
</organism>
<name>A0A6A2WLS2_HIBSY</name>
<accession>A0A6A2WLS2</accession>
<comment type="caution">
    <text evidence="1">The sequence shown here is derived from an EMBL/GenBank/DDBJ whole genome shotgun (WGS) entry which is preliminary data.</text>
</comment>
<dbReference type="AlphaFoldDB" id="A0A6A2WLS2"/>
<reference evidence="1" key="1">
    <citation type="submission" date="2019-09" db="EMBL/GenBank/DDBJ databases">
        <title>Draft genome information of white flower Hibiscus syriacus.</title>
        <authorList>
            <person name="Kim Y.-M."/>
        </authorList>
    </citation>
    <scope>NUCLEOTIDE SEQUENCE [LARGE SCALE GENOMIC DNA]</scope>
    <source>
        <strain evidence="1">YM2019G1</strain>
    </source>
</reference>
<gene>
    <name evidence="1" type="ORF">F3Y22_tig00116951pilonHSYRG00998</name>
</gene>
<evidence type="ECO:0000313" key="2">
    <source>
        <dbReference type="Proteomes" id="UP000436088"/>
    </source>
</evidence>
<sequence length="255" mass="29593">MKRFSMLPVRFLDLGFLGTNWGFVDFDLESHVEVNADSWYEICKKMRLFYDLGCEKGKLGNLMGRCRFVDSSKPPDFGFRFGNPSDFGYGNMKHFGLSAEKRDTIAKEYPYVLGRNKMANLPNVMRALNLHEWFFDRIKDGNHGCLLIAPSDWVWRKFFDMKVLVHVHGTSTSCKKDLTVLSAWGLHSRNFKRIKPRYRCHKWLMDNGLCTRNYSIASIVATGEKSFVARLSRIHPDAPKYWLESFSYQEPGDSS</sequence>
<evidence type="ECO:0000313" key="1">
    <source>
        <dbReference type="EMBL" id="KAE8660863.1"/>
    </source>
</evidence>
<dbReference type="EMBL" id="VEPZ02001731">
    <property type="protein sequence ID" value="KAE8660863.1"/>
    <property type="molecule type" value="Genomic_DNA"/>
</dbReference>